<organism evidence="1">
    <name type="scientific">Alkalihalophilus sp. As8PL</name>
    <dbReference type="NCBI Taxonomy" id="3237103"/>
    <lineage>
        <taxon>Bacteria</taxon>
        <taxon>Bacillati</taxon>
        <taxon>Bacillota</taxon>
        <taxon>Bacilli</taxon>
        <taxon>Bacillales</taxon>
        <taxon>Bacillaceae</taxon>
        <taxon>Alkalihalophilus</taxon>
    </lineage>
</organism>
<sequence>MTKEEFERLMLVLDSLLEVGSKEMLANVIDGVNRDRYLIIRTYADVCTKKSLIAKQKE</sequence>
<name>A0AB39BUW6_9BACI</name>
<protein>
    <submittedName>
        <fullName evidence="1">Uncharacterized protein</fullName>
    </submittedName>
</protein>
<dbReference type="AlphaFoldDB" id="A0AB39BUW6"/>
<proteinExistence type="predicted"/>
<evidence type="ECO:0000313" key="1">
    <source>
        <dbReference type="EMBL" id="XDI37519.1"/>
    </source>
</evidence>
<accession>A0AB39BUW6</accession>
<gene>
    <name evidence="1" type="ORF">AB3N04_04175</name>
</gene>
<dbReference type="RefSeq" id="WP_368504859.1">
    <property type="nucleotide sequence ID" value="NZ_CP162551.1"/>
</dbReference>
<reference evidence="1" key="1">
    <citation type="submission" date="2024-07" db="EMBL/GenBank/DDBJ databases">
        <title>Identification and characteristics of an arsenic-resistant bacterial isolate, which belongs to a novel species.</title>
        <authorList>
            <person name="Juszczyk A."/>
            <person name="Kowalczyk A."/>
            <person name="Was K."/>
            <person name="Kosowicz W."/>
            <person name="Budzyn A."/>
            <person name="Latowski D."/>
        </authorList>
    </citation>
    <scope>NUCLEOTIDE SEQUENCE</scope>
    <source>
        <strain evidence="1">As8PL</strain>
    </source>
</reference>
<dbReference type="EMBL" id="CP162551">
    <property type="protein sequence ID" value="XDI37519.1"/>
    <property type="molecule type" value="Genomic_DNA"/>
</dbReference>